<dbReference type="GeneID" id="57092120"/>
<organism evidence="2 3">
    <name type="scientific">Nostoc linckia z8</name>
    <dbReference type="NCBI Taxonomy" id="1628746"/>
    <lineage>
        <taxon>Bacteria</taxon>
        <taxon>Bacillati</taxon>
        <taxon>Cyanobacteriota</taxon>
        <taxon>Cyanophyceae</taxon>
        <taxon>Nostocales</taxon>
        <taxon>Nostocaceae</taxon>
        <taxon>Nostoc</taxon>
    </lineage>
</organism>
<dbReference type="SUPFAM" id="SSF47090">
    <property type="entry name" value="PGBD-like"/>
    <property type="match status" value="1"/>
</dbReference>
<feature type="domain" description="Peptidoglycan binding-like" evidence="1">
    <location>
        <begin position="27"/>
        <end position="61"/>
    </location>
</feature>
<dbReference type="Pfam" id="PF01471">
    <property type="entry name" value="PG_binding_1"/>
    <property type="match status" value="1"/>
</dbReference>
<name>A0A9Q6ENC7_NOSLI</name>
<accession>A0A9Q6ENC7</accession>
<dbReference type="InterPro" id="IPR036365">
    <property type="entry name" value="PGBD-like_sf"/>
</dbReference>
<evidence type="ECO:0000313" key="2">
    <source>
        <dbReference type="EMBL" id="PHK07209.1"/>
    </source>
</evidence>
<sequence>MKLQDFHNTEIKLSFEAIAQDRDLAFEIQAQLINLGLLEPPADGRFGPLSAAALRDFQKRSNSGEIDFIISSLTVQKLLEAKPEDFQTPLQLGEDLASRIVKYMLAKNYQLFTNRNEYNIVYVEGLNADGTLNNDAPNEFNDLRLVIEVIDGVPKIIGRWQATSEPGSYYTYHPMNPGGAARIAFGQYRAWAVGIHGNAEPHEALVQVGSVTVCRDFNKDYKRTGDKLDSGIFGINQHWGYDYPANNINNASAGCLIGRSRAGHREFMSIVKRDRRYLANNNYVFYSTAIAGDELLKFAASPKKQENFPASNSLIIS</sequence>
<dbReference type="RefSeq" id="WP_099065931.1">
    <property type="nucleotide sequence ID" value="NZ_LAHD01000002.1"/>
</dbReference>
<reference evidence="2 3" key="1">
    <citation type="submission" date="2015-02" db="EMBL/GenBank/DDBJ databases">
        <title>Nostoc linckia genome annotation.</title>
        <authorList>
            <person name="Zhou Z."/>
        </authorList>
    </citation>
    <scope>NUCLEOTIDE SEQUENCE [LARGE SCALE GENOMIC DNA]</scope>
    <source>
        <strain evidence="3">z8</strain>
    </source>
</reference>
<protein>
    <submittedName>
        <fullName evidence="2">Peptidoglycan-binding protein</fullName>
    </submittedName>
</protein>
<proteinExistence type="predicted"/>
<gene>
    <name evidence="2" type="ORF">VF08_00980</name>
</gene>
<comment type="caution">
    <text evidence="2">The sequence shown here is derived from an EMBL/GenBank/DDBJ whole genome shotgun (WGS) entry which is preliminary data.</text>
</comment>
<dbReference type="InterPro" id="IPR036366">
    <property type="entry name" value="PGBDSf"/>
</dbReference>
<evidence type="ECO:0000313" key="3">
    <source>
        <dbReference type="Proteomes" id="UP000222310"/>
    </source>
</evidence>
<dbReference type="Gene3D" id="1.10.101.10">
    <property type="entry name" value="PGBD-like superfamily/PGBD"/>
    <property type="match status" value="1"/>
</dbReference>
<dbReference type="Proteomes" id="UP000222310">
    <property type="component" value="Unassembled WGS sequence"/>
</dbReference>
<dbReference type="EMBL" id="LAHD01000002">
    <property type="protein sequence ID" value="PHK07209.1"/>
    <property type="molecule type" value="Genomic_DNA"/>
</dbReference>
<dbReference type="InterPro" id="IPR002477">
    <property type="entry name" value="Peptidoglycan-bd-like"/>
</dbReference>
<dbReference type="AlphaFoldDB" id="A0A9Q6ENC7"/>
<evidence type="ECO:0000259" key="1">
    <source>
        <dbReference type="Pfam" id="PF01471"/>
    </source>
</evidence>